<feature type="disulfide bond" evidence="12">
    <location>
        <begin position="1207"/>
        <end position="1224"/>
    </location>
</feature>
<dbReference type="InterPro" id="IPR050440">
    <property type="entry name" value="Laminin/Netrin_ECM"/>
</dbReference>
<feature type="disulfide bond" evidence="12">
    <location>
        <begin position="837"/>
        <end position="851"/>
    </location>
</feature>
<feature type="disulfide bond" evidence="12">
    <location>
        <begin position="1157"/>
        <end position="1169"/>
    </location>
</feature>
<feature type="domain" description="Laminin EGF-like" evidence="15">
    <location>
        <begin position="619"/>
        <end position="685"/>
    </location>
</feature>
<dbReference type="Pfam" id="PF24999">
    <property type="entry name" value="LAMB4"/>
    <property type="match status" value="1"/>
</dbReference>
<comment type="subcellular location">
    <subcellularLocation>
        <location evidence="1">Secreted</location>
        <location evidence="1">Extracellular space</location>
        <location evidence="1">Extracellular matrix</location>
        <location evidence="1">Basement membrane</location>
    </subcellularLocation>
</comment>
<feature type="disulfide bond" evidence="12">
    <location>
        <begin position="1382"/>
        <end position="1391"/>
    </location>
</feature>
<evidence type="ECO:0000256" key="14">
    <source>
        <dbReference type="SAM" id="MobiDB-lite"/>
    </source>
</evidence>
<evidence type="ECO:0000259" key="17">
    <source>
        <dbReference type="PROSITE" id="PS51117"/>
    </source>
</evidence>
<feature type="domain" description="Laminin N-terminal" evidence="17">
    <location>
        <begin position="2020"/>
        <end position="2188"/>
    </location>
</feature>
<feature type="domain" description="Laminin EGF-like" evidence="15">
    <location>
        <begin position="1410"/>
        <end position="1466"/>
    </location>
</feature>
<comment type="caution">
    <text evidence="19">The sequence shown here is derived from an EMBL/GenBank/DDBJ whole genome shotgun (WGS) entry which is preliminary data.</text>
</comment>
<feature type="disulfide bond" evidence="12">
    <location>
        <begin position="1178"/>
        <end position="1187"/>
    </location>
</feature>
<dbReference type="InterPro" id="IPR056863">
    <property type="entry name" value="LMN_ATRN_NET-like_EGF"/>
</dbReference>
<dbReference type="SMART" id="SM00136">
    <property type="entry name" value="LamNT"/>
    <property type="match status" value="1"/>
</dbReference>
<keyword evidence="10" id="KW-0325">Glycoprotein</keyword>
<accession>A0ABS2XRF6</accession>
<feature type="disulfide bond" evidence="12">
    <location>
        <begin position="651"/>
        <end position="660"/>
    </location>
</feature>
<feature type="disulfide bond" evidence="12">
    <location>
        <begin position="1226"/>
        <end position="1235"/>
    </location>
</feature>
<dbReference type="PROSITE" id="PS51233">
    <property type="entry name" value="VWFD"/>
    <property type="match status" value="1"/>
</dbReference>
<feature type="disulfide bond" evidence="12">
    <location>
        <begin position="1439"/>
        <end position="1448"/>
    </location>
</feature>
<feature type="disulfide bond" evidence="12">
    <location>
        <begin position="825"/>
        <end position="834"/>
    </location>
</feature>
<dbReference type="SMART" id="SM00216">
    <property type="entry name" value="VWD"/>
    <property type="match status" value="1"/>
</dbReference>
<keyword evidence="2" id="KW-0964">Secreted</keyword>
<feature type="disulfide bond" evidence="12">
    <location>
        <begin position="1282"/>
        <end position="1296"/>
    </location>
</feature>
<feature type="disulfide bond" evidence="12">
    <location>
        <begin position="1205"/>
        <end position="1217"/>
    </location>
</feature>
<feature type="domain" description="Laminin EGF-like" evidence="15">
    <location>
        <begin position="686"/>
        <end position="741"/>
    </location>
</feature>
<comment type="caution">
    <text evidence="12">Lacks conserved residue(s) required for the propagation of feature annotation.</text>
</comment>
<feature type="domain" description="Laminin EGF-like" evidence="15">
    <location>
        <begin position="1358"/>
        <end position="1409"/>
    </location>
</feature>
<evidence type="ECO:0000256" key="8">
    <source>
        <dbReference type="ARBA" id="ARBA00023054"/>
    </source>
</evidence>
<dbReference type="Pfam" id="PF00055">
    <property type="entry name" value="Laminin_N"/>
    <property type="match status" value="2"/>
</dbReference>
<feature type="domain" description="Laminin EGF-like" evidence="15">
    <location>
        <begin position="742"/>
        <end position="801"/>
    </location>
</feature>
<feature type="disulfide bond" evidence="12">
    <location>
        <begin position="1467"/>
        <end position="1479"/>
    </location>
</feature>
<dbReference type="PROSITE" id="PS01248">
    <property type="entry name" value="EGF_LAM_1"/>
    <property type="match status" value="5"/>
</dbReference>
<dbReference type="PANTHER" id="PTHR10574:SF279">
    <property type="entry name" value="LAMININ SUBUNIT BETA 4"/>
    <property type="match status" value="1"/>
</dbReference>
<feature type="disulfide bond" evidence="12">
    <location>
        <begin position="1517"/>
        <end position="1534"/>
    </location>
</feature>
<keyword evidence="8 13" id="KW-0175">Coiled coil</keyword>
<dbReference type="PROSITE" id="PS51116">
    <property type="entry name" value="LAMININ_IVB"/>
    <property type="match status" value="1"/>
</dbReference>
<feature type="disulfide bond" evidence="12">
    <location>
        <begin position="716"/>
        <end position="725"/>
    </location>
</feature>
<reference evidence="19" key="1">
    <citation type="journal article" date="2021" name="Cell">
        <title>Tracing the genetic footprints of vertebrate landing in non-teleost ray-finned fishes.</title>
        <authorList>
            <person name="Bi X."/>
            <person name="Wang K."/>
            <person name="Yang L."/>
            <person name="Pan H."/>
            <person name="Jiang H."/>
            <person name="Wei Q."/>
            <person name="Fang M."/>
            <person name="Yu H."/>
            <person name="Zhu C."/>
            <person name="Cai Y."/>
            <person name="He Y."/>
            <person name="Gan X."/>
            <person name="Zeng H."/>
            <person name="Yu D."/>
            <person name="Zhu Y."/>
            <person name="Jiang H."/>
            <person name="Qiu Q."/>
            <person name="Yang H."/>
            <person name="Zhang Y.E."/>
            <person name="Wang W."/>
            <person name="Zhu M."/>
            <person name="He S."/>
            <person name="Zhang G."/>
        </authorList>
    </citation>
    <scope>NUCLEOTIDE SEQUENCE</scope>
    <source>
        <strain evidence="19">Pddl_001</strain>
    </source>
</reference>
<feature type="domain" description="Laminin N-terminal" evidence="17">
    <location>
        <begin position="378"/>
        <end position="618"/>
    </location>
</feature>
<feature type="coiled-coil region" evidence="13">
    <location>
        <begin position="1908"/>
        <end position="2089"/>
    </location>
</feature>
<feature type="domain" description="Laminin EGF-like" evidence="15">
    <location>
        <begin position="1157"/>
        <end position="1204"/>
    </location>
</feature>
<keyword evidence="5" id="KW-0677">Repeat</keyword>
<dbReference type="InterPro" id="IPR000742">
    <property type="entry name" value="EGF"/>
</dbReference>
<dbReference type="Pfam" id="PF00053">
    <property type="entry name" value="EGF_laminin"/>
    <property type="match status" value="12"/>
</dbReference>
<evidence type="ECO:0000256" key="7">
    <source>
        <dbReference type="ARBA" id="ARBA00022889"/>
    </source>
</evidence>
<evidence type="ECO:0000256" key="3">
    <source>
        <dbReference type="ARBA" id="ARBA00022530"/>
    </source>
</evidence>
<feature type="domain" description="Laminin EGF-like" evidence="15">
    <location>
        <begin position="1515"/>
        <end position="1561"/>
    </location>
</feature>
<feature type="disulfide bond" evidence="12">
    <location>
        <begin position="1515"/>
        <end position="1527"/>
    </location>
</feature>
<name>A0ABS2XRF6_POLSP</name>
<feature type="disulfide bond" evidence="12">
    <location>
        <begin position="1536"/>
        <end position="1545"/>
    </location>
</feature>
<dbReference type="InterPro" id="IPR013015">
    <property type="entry name" value="Laminin_IV_B"/>
</dbReference>
<evidence type="ECO:0000256" key="11">
    <source>
        <dbReference type="ARBA" id="ARBA00023292"/>
    </source>
</evidence>
<evidence type="ECO:0000256" key="10">
    <source>
        <dbReference type="ARBA" id="ARBA00023180"/>
    </source>
</evidence>
<dbReference type="SUPFAM" id="SSF58104">
    <property type="entry name" value="Methyl-accepting chemotaxis protein (MCP) signaling domain"/>
    <property type="match status" value="1"/>
</dbReference>
<dbReference type="PROSITE" id="PS50027">
    <property type="entry name" value="EGF_LAM_2"/>
    <property type="match status" value="11"/>
</dbReference>
<dbReference type="InterPro" id="IPR001846">
    <property type="entry name" value="VWF_type-D"/>
</dbReference>
<feature type="region of interest" description="Disordered" evidence="14">
    <location>
        <begin position="82"/>
        <end position="111"/>
    </location>
</feature>
<gene>
    <name evidence="19" type="primary">Lamb4</name>
    <name evidence="19" type="ORF">GTO93_0008476</name>
</gene>
<feature type="disulfide bond" evidence="12">
    <location>
        <begin position="772"/>
        <end position="781"/>
    </location>
</feature>
<dbReference type="InterPro" id="IPR002049">
    <property type="entry name" value="LE_dom"/>
</dbReference>
<keyword evidence="9 12" id="KW-1015">Disulfide bond</keyword>
<proteinExistence type="predicted"/>
<feature type="disulfide bond" evidence="12">
    <location>
        <begin position="1270"/>
        <end position="1279"/>
    </location>
</feature>
<keyword evidence="20" id="KW-1185">Reference proteome</keyword>
<dbReference type="PANTHER" id="PTHR10574">
    <property type="entry name" value="NETRIN/LAMININ-RELATED"/>
    <property type="match status" value="1"/>
</dbReference>
<dbReference type="SUPFAM" id="SSF57196">
    <property type="entry name" value="EGF/Laminin"/>
    <property type="match status" value="12"/>
</dbReference>
<feature type="domain" description="Laminin EGF-like" evidence="15">
    <location>
        <begin position="1251"/>
        <end position="1298"/>
    </location>
</feature>
<dbReference type="PRINTS" id="PR00011">
    <property type="entry name" value="EGFLAMININ"/>
</dbReference>
<dbReference type="PROSITE" id="PS51117">
    <property type="entry name" value="LAMININ_NTER"/>
    <property type="match status" value="2"/>
</dbReference>
<evidence type="ECO:0000313" key="20">
    <source>
        <dbReference type="Proteomes" id="UP001166093"/>
    </source>
</evidence>
<dbReference type="EMBL" id="JAAWVQ010063481">
    <property type="protein sequence ID" value="MBN3276880.1"/>
    <property type="molecule type" value="Genomic_DNA"/>
</dbReference>
<keyword evidence="4" id="KW-0732">Signal</keyword>
<dbReference type="CDD" id="cd00055">
    <property type="entry name" value="EGF_Lam"/>
    <property type="match status" value="12"/>
</dbReference>
<evidence type="ECO:0000259" key="16">
    <source>
        <dbReference type="PROSITE" id="PS51116"/>
    </source>
</evidence>
<keyword evidence="11 12" id="KW-0424">Laminin EGF-like domain</keyword>
<dbReference type="Proteomes" id="UP001166093">
    <property type="component" value="Unassembled WGS sequence"/>
</dbReference>
<dbReference type="Gene3D" id="2.170.300.10">
    <property type="entry name" value="Tie2 ligand-binding domain superfamily"/>
    <property type="match status" value="1"/>
</dbReference>
<feature type="domain" description="Laminin IV type B" evidence="16">
    <location>
        <begin position="893"/>
        <end position="1151"/>
    </location>
</feature>
<feature type="disulfide bond" evidence="12">
    <location>
        <begin position="1488"/>
        <end position="1497"/>
    </location>
</feature>
<dbReference type="Pfam" id="PF00094">
    <property type="entry name" value="VWD"/>
    <property type="match status" value="1"/>
</dbReference>
<dbReference type="InterPro" id="IPR056558">
    <property type="entry name" value="LAMB1-4_helical"/>
</dbReference>
<keyword evidence="7" id="KW-0130">Cell adhesion</keyword>
<evidence type="ECO:0000256" key="13">
    <source>
        <dbReference type="SAM" id="Coils"/>
    </source>
</evidence>
<feature type="domain" description="Laminin EGF-like" evidence="15">
    <location>
        <begin position="802"/>
        <end position="853"/>
    </location>
</feature>
<keyword evidence="6" id="KW-0084">Basement membrane</keyword>
<evidence type="ECO:0000256" key="1">
    <source>
        <dbReference type="ARBA" id="ARBA00004302"/>
    </source>
</evidence>
<evidence type="ECO:0000256" key="5">
    <source>
        <dbReference type="ARBA" id="ARBA00022737"/>
    </source>
</evidence>
<sequence>MKPTSENDGDYEPVNSSTCTNGIENIQCQSTTTGSARQKVTCDKNKGLICYNKDQNNGLCNDYKIRICCVAITPTTTEISMTTRSETTTPTTTATTTTPETRTPTTTATTPETTTLTRTTTIITRGCFNYTCINNVIIESRKCLILSKPTCQNGVEPRLVDDGCCKKWDCDCQCEVFGDPHYKTFSGTTYTFLENCTYTLVEEKSPIHNFSIAVDNYNCIPSYKASCARGLILKYKNSMVTLSIENYKIVSKFNNKQVNFPYENDGIQLESTGISVKVFIPAIQTRVSLASYNEINIRIPMSIFENNTQGQCGKGSCVPKTSNKTIQIEDCSAVVTVTECEGQCQSGSSDIFFFSNIREMQLLITLLAAVVYAQDECIRNSCHPQLGDLLIGRSSQLSATSTCGLNGPQKYCILGYLENEQKCFTCDSSYPYNRYNNPSSHQIENIITTFEPDRKLKWWQSENGVDRVSIQLDLEALFQFSHLVLTFKTFRPAEMLIERSRDNGRTWKVFRYFSQDCKSSFPSIPTGPAQRIEDVICDSKYSGTEPSTDGEVVLKALDPNFQIENPYNPHIQELITMTNLRVNFTRLLTLGDTLLLRRKRNPQEKYYYALYEMVVRGSCFCNGHASQCMPVDNARGDVFREQRMVHGRCVCQHNTDGLNCERCKDFYNDVPWRPAEKSSINGCKKCNCNGHSESCHFDMAVYLTSGGVSGGVCENCQHNRMGPRCEQCRPFFYEDSSACIPCDCDPEGSLNNGMCESHTDPISRTVAGRCICKKNVEGVRCDRCKTGFFGISRDDPQGCQYCRCNRLGSVLAPSPCDPVTGECVCQRFAFGPLCDQCVQGYWGLGNTVYSCSLCDCDIGGAYNDMCSLTDGQCQCLPHITGRRCNDPAPGYFFAPLDYYIYEAEYAAPLGSAASLVKPTPLPKCEAYFRQRGYAFKFRNGKFVLTKIAKRSIREKKQAQNTIPLDPGSQLQIIFRQRSPDRPVTWTGPGFVRVQDGAGLRFTVNNIPAFLDYSIVIRYEPEASDDWTAEISVTPFSVPNDGRCPNQEPETKTVTLSALSRIAILDTPACLDREGRYFVDIIFRQPYGTGSHVLVDSIGLIPKIESLQNFCSRTDLEEYRRYQCIEIASEVGSQLLPEVCERLIASMSARIHNGAVSCKCNAQGSVSASCSKFGGQCQCKPNVIGRCCDTCAPRSFGFGSSGCTSCDCDPQGSVSEMCDQANGQCPCRREIYGRRCSQCQPGYFGFPQCRPCQCNGNSKICDPRTGACLNCRGFSTGNNCERCLDGYHGDPTFREPCEPCLCPDTKASGRYFAHSCNKDHNALQEVCNCIEGYAGAHCDMCPAGYYGSLTRAEERCQQCHCNNNIDPTDPGACDRLTGECLKCLYNTDGPNCEFCRPGYFGSALQQNCIACVCNPVGTDCNSCPSNKTCVCDQSSGQCPCLPNVVGTSCNECAPGYWDMGSGRGCQPCDCVPGNSLSNQCNQFSGQCQCRPEFGGKQCNECGQNFFGNPRFGCISCNCTIEGTERPVCDQYTGTCNCRTGVIGKFCDQCARGFLPEFPACTRCHPCFELWDKNVSDIRQTLQKLIKASSITYDDKLPTYEKQFDELEKKLAEVQRLLNSPVASLEEVQKAEELCDQIRRLTDQIDPNSIVVDDTPVLNSEINSIRNELNLHFNDLKNRVKLIFKFDVTKLLDVYNTIKKHYKDSNNTEQKVKNTQPTIDQSRNTREKAIGLLDKASLPEDLDALQKKINELNVKDLNEKVCGAPGDEQCSEATCGGALCRDTSGNRKCGGLYCKGSLPVAHNATEEAKKTEKKIPILLTQLEESEKEIGNARITAQETKEKASELSKKITKNKDKYEKEKEKTNALIKSVKDFLTGDSVLPEDIEKIAEAVLALRIPSSPSPEDLIRKIQNILVDCKKIESVIDNLNNKTNEVKELLEQAEETEKRAKALDIMEAKKALEKAKEVQDKVKKSIDETKDHFDAINDNIYQTKEKLDRIEENNMDLMNRLNDLNREIKNLKEKTEMNRLQAKDAKEAAEGALANATEAEKDLKEVNDQFQKLKEKEKGNGASQEAIDKAKMLKTEAEELAKDVGGKMKEIMGLENVTIQLDLEAEFHFTHLIMTFKTFRPAAMLIERSSDFGRAWQVYRYYAYDCESSFPGISVGPMKKVNDVICDSRYSDIEPSTEGEVC</sequence>
<dbReference type="Pfam" id="PF24973">
    <property type="entry name" value="EGF_LMN_ATRN"/>
    <property type="match status" value="1"/>
</dbReference>
<evidence type="ECO:0000256" key="4">
    <source>
        <dbReference type="ARBA" id="ARBA00022729"/>
    </source>
</evidence>
<feature type="domain" description="Laminin EGF-like" evidence="15">
    <location>
        <begin position="1205"/>
        <end position="1250"/>
    </location>
</feature>
<feature type="non-terminal residue" evidence="19">
    <location>
        <position position="2188"/>
    </location>
</feature>
<feature type="domain" description="Laminin EGF-like" evidence="15">
    <location>
        <begin position="1467"/>
        <end position="1514"/>
    </location>
</feature>
<evidence type="ECO:0000256" key="9">
    <source>
        <dbReference type="ARBA" id="ARBA00023157"/>
    </source>
</evidence>
<dbReference type="InterPro" id="IPR056860">
    <property type="entry name" value="LAMB4_dom"/>
</dbReference>
<keyword evidence="3" id="KW-0272">Extracellular matrix</keyword>
<evidence type="ECO:0000259" key="15">
    <source>
        <dbReference type="PROSITE" id="PS50027"/>
    </source>
</evidence>
<feature type="domain" description="VWFD" evidence="18">
    <location>
        <begin position="172"/>
        <end position="345"/>
    </location>
</feature>
<dbReference type="InterPro" id="IPR008211">
    <property type="entry name" value="Laminin_N"/>
</dbReference>
<feature type="disulfide bond" evidence="12">
    <location>
        <begin position="1469"/>
        <end position="1486"/>
    </location>
</feature>
<dbReference type="Gene3D" id="2.60.120.260">
    <property type="entry name" value="Galactose-binding domain-like"/>
    <property type="match status" value="2"/>
</dbReference>
<dbReference type="Pfam" id="PF21199">
    <property type="entry name" value="LAMININ_IV_B"/>
    <property type="match status" value="1"/>
</dbReference>
<dbReference type="SMART" id="SM00180">
    <property type="entry name" value="EGF_Lam"/>
    <property type="match status" value="13"/>
</dbReference>
<evidence type="ECO:0000256" key="12">
    <source>
        <dbReference type="PROSITE-ProRule" id="PRU00460"/>
    </source>
</evidence>
<dbReference type="Gene3D" id="2.10.25.10">
    <property type="entry name" value="Laminin"/>
    <property type="match status" value="11"/>
</dbReference>
<evidence type="ECO:0000259" key="18">
    <source>
        <dbReference type="PROSITE" id="PS51233"/>
    </source>
</evidence>
<dbReference type="SMART" id="SM00181">
    <property type="entry name" value="EGF"/>
    <property type="match status" value="5"/>
</dbReference>
<protein>
    <submittedName>
        <fullName evidence="19">LAMB4 protein</fullName>
    </submittedName>
</protein>
<dbReference type="Pfam" id="PF23219">
    <property type="entry name" value="LAMB1"/>
    <property type="match status" value="1"/>
</dbReference>
<feature type="disulfide bond" evidence="12">
    <location>
        <begin position="1159"/>
        <end position="1176"/>
    </location>
</feature>
<evidence type="ECO:0000256" key="6">
    <source>
        <dbReference type="ARBA" id="ARBA00022869"/>
    </source>
</evidence>
<evidence type="ECO:0000256" key="2">
    <source>
        <dbReference type="ARBA" id="ARBA00022525"/>
    </source>
</evidence>
<evidence type="ECO:0000313" key="19">
    <source>
        <dbReference type="EMBL" id="MBN3276880.1"/>
    </source>
</evidence>
<feature type="coiled-coil region" evidence="13">
    <location>
        <begin position="1806"/>
        <end position="1865"/>
    </location>
</feature>
<feature type="non-terminal residue" evidence="19">
    <location>
        <position position="1"/>
    </location>
</feature>
<organism evidence="19 20">
    <name type="scientific">Polyodon spathula</name>
    <name type="common">North American paddlefish</name>
    <name type="synonym">Squalus spathula</name>
    <dbReference type="NCBI Taxonomy" id="7913"/>
    <lineage>
        <taxon>Eukaryota</taxon>
        <taxon>Metazoa</taxon>
        <taxon>Chordata</taxon>
        <taxon>Craniata</taxon>
        <taxon>Vertebrata</taxon>
        <taxon>Euteleostomi</taxon>
        <taxon>Actinopterygii</taxon>
        <taxon>Chondrostei</taxon>
        <taxon>Acipenseriformes</taxon>
        <taxon>Polyodontidae</taxon>
        <taxon>Polyodon</taxon>
    </lineage>
</organism>